<name>A0A8T2XT63_POPDE</name>
<organism evidence="2 3">
    <name type="scientific">Populus deltoides</name>
    <name type="common">Eastern poplar</name>
    <name type="synonym">Eastern cottonwood</name>
    <dbReference type="NCBI Taxonomy" id="3696"/>
    <lineage>
        <taxon>Eukaryota</taxon>
        <taxon>Viridiplantae</taxon>
        <taxon>Streptophyta</taxon>
        <taxon>Embryophyta</taxon>
        <taxon>Tracheophyta</taxon>
        <taxon>Spermatophyta</taxon>
        <taxon>Magnoliopsida</taxon>
        <taxon>eudicotyledons</taxon>
        <taxon>Gunneridae</taxon>
        <taxon>Pentapetalae</taxon>
        <taxon>rosids</taxon>
        <taxon>fabids</taxon>
        <taxon>Malpighiales</taxon>
        <taxon>Salicaceae</taxon>
        <taxon>Saliceae</taxon>
        <taxon>Populus</taxon>
    </lineage>
</organism>
<dbReference type="AlphaFoldDB" id="A0A8T2XT63"/>
<accession>A0A8T2XT63</accession>
<keyword evidence="3" id="KW-1185">Reference proteome</keyword>
<reference evidence="2" key="1">
    <citation type="journal article" date="2021" name="J. Hered.">
        <title>Genome Assembly of Salicaceae Populus deltoides (Eastern Cottonwood) I-69 Based on Nanopore Sequencing and Hi-C Technologies.</title>
        <authorList>
            <person name="Bai S."/>
            <person name="Wu H."/>
            <person name="Zhang J."/>
            <person name="Pan Z."/>
            <person name="Zhao W."/>
            <person name="Li Z."/>
            <person name="Tong C."/>
        </authorList>
    </citation>
    <scope>NUCLEOTIDE SEQUENCE</scope>
    <source>
        <tissue evidence="2">Leaf</tissue>
    </source>
</reference>
<proteinExistence type="predicted"/>
<evidence type="ECO:0000313" key="3">
    <source>
        <dbReference type="Proteomes" id="UP000807159"/>
    </source>
</evidence>
<keyword evidence="1" id="KW-0812">Transmembrane</keyword>
<feature type="non-terminal residue" evidence="2">
    <location>
        <position position="91"/>
    </location>
</feature>
<evidence type="ECO:0000256" key="1">
    <source>
        <dbReference type="SAM" id="Phobius"/>
    </source>
</evidence>
<sequence length="91" mass="9811">FCLVVCFVWSVVYCWGYLGSYDWLLDMTLYPLVGVVATIYRFIFGGFTSSASSHCGVGLLELCCVLAPQLLYGLSSSSIPSSEFSGSLDAA</sequence>
<evidence type="ECO:0000313" key="2">
    <source>
        <dbReference type="EMBL" id="KAH8495197.1"/>
    </source>
</evidence>
<gene>
    <name evidence="2" type="ORF">H0E87_018397</name>
</gene>
<protein>
    <submittedName>
        <fullName evidence="2">Uncharacterized protein</fullName>
    </submittedName>
</protein>
<feature type="non-terminal residue" evidence="2">
    <location>
        <position position="1"/>
    </location>
</feature>
<comment type="caution">
    <text evidence="2">The sequence shown here is derived from an EMBL/GenBank/DDBJ whole genome shotgun (WGS) entry which is preliminary data.</text>
</comment>
<feature type="transmembrane region" description="Helical" evidence="1">
    <location>
        <begin position="24"/>
        <end position="43"/>
    </location>
</feature>
<keyword evidence="1" id="KW-0472">Membrane</keyword>
<dbReference type="EMBL" id="JACEGQ020000010">
    <property type="protein sequence ID" value="KAH8495197.1"/>
    <property type="molecule type" value="Genomic_DNA"/>
</dbReference>
<keyword evidence="1" id="KW-1133">Transmembrane helix</keyword>
<dbReference type="Proteomes" id="UP000807159">
    <property type="component" value="Chromosome 10"/>
</dbReference>